<comment type="caution">
    <text evidence="2">The sequence shown here is derived from an EMBL/GenBank/DDBJ whole genome shotgun (WGS) entry which is preliminary data.</text>
</comment>
<protein>
    <submittedName>
        <fullName evidence="2">Desumoylating isopeptidase 1</fullName>
    </submittedName>
</protein>
<sequence>MPACIAEQIISLACESLTTNGTVPNKSNAKPYRECLFGEGSSFEEEQDACLKCKADMGRPLVAAAKYLFKAMRTGNKAYKEAKEPSGSAWSSTEAVLDWNLYNDLVKSSNSTKELAAQLDTEVKFGQQTKPQSRGTFTLNGTTYPAADQLAGVPTDAFKCVGAIPELSMKEVQVNGSMVKVLSQTIHLNLVEVNTNGEVTFGAQSDTKVVDSSQTVKGTNPSIKGIKPATPEQMIFNAIAHLATQIGPINMESVNKVRKEAAKITGNSASTTGSKKVCRRRKASA</sequence>
<evidence type="ECO:0000256" key="1">
    <source>
        <dbReference type="SAM" id="MobiDB-lite"/>
    </source>
</evidence>
<feature type="compositionally biased region" description="Basic residues" evidence="1">
    <location>
        <begin position="276"/>
        <end position="285"/>
    </location>
</feature>
<name>A0AB34FH84_9HYPO</name>
<dbReference type="AlphaFoldDB" id="A0AB34FH84"/>
<keyword evidence="3" id="KW-1185">Reference proteome</keyword>
<organism evidence="2 3">
    <name type="scientific">Purpureocillium lavendulum</name>
    <dbReference type="NCBI Taxonomy" id="1247861"/>
    <lineage>
        <taxon>Eukaryota</taxon>
        <taxon>Fungi</taxon>
        <taxon>Dikarya</taxon>
        <taxon>Ascomycota</taxon>
        <taxon>Pezizomycotina</taxon>
        <taxon>Sordariomycetes</taxon>
        <taxon>Hypocreomycetidae</taxon>
        <taxon>Hypocreales</taxon>
        <taxon>Ophiocordycipitaceae</taxon>
        <taxon>Purpureocillium</taxon>
    </lineage>
</organism>
<feature type="compositionally biased region" description="Polar residues" evidence="1">
    <location>
        <begin position="265"/>
        <end position="274"/>
    </location>
</feature>
<gene>
    <name evidence="2" type="ORF">O9K51_08996</name>
</gene>
<evidence type="ECO:0000313" key="3">
    <source>
        <dbReference type="Proteomes" id="UP001163105"/>
    </source>
</evidence>
<proteinExistence type="predicted"/>
<reference evidence="2" key="1">
    <citation type="submission" date="2023-01" db="EMBL/GenBank/DDBJ databases">
        <title>The growth and conidiation of Purpureocillium lavendulum are regulated by nitrogen source and histone H3K14 acetylation.</title>
        <authorList>
            <person name="Tang P."/>
            <person name="Han J."/>
            <person name="Zhang C."/>
            <person name="Tang P."/>
            <person name="Qi F."/>
            <person name="Zhang K."/>
            <person name="Liang L."/>
        </authorList>
    </citation>
    <scope>NUCLEOTIDE SEQUENCE</scope>
    <source>
        <strain evidence="2">YMF1.00683</strain>
    </source>
</reference>
<feature type="region of interest" description="Disordered" evidence="1">
    <location>
        <begin position="264"/>
        <end position="285"/>
    </location>
</feature>
<dbReference type="Proteomes" id="UP001163105">
    <property type="component" value="Unassembled WGS sequence"/>
</dbReference>
<evidence type="ECO:0000313" key="2">
    <source>
        <dbReference type="EMBL" id="KAJ6438404.1"/>
    </source>
</evidence>
<dbReference type="EMBL" id="JAQHRD010000008">
    <property type="protein sequence ID" value="KAJ6438404.1"/>
    <property type="molecule type" value="Genomic_DNA"/>
</dbReference>
<accession>A0AB34FH84</accession>